<evidence type="ECO:0000256" key="2">
    <source>
        <dbReference type="ARBA" id="ARBA00022840"/>
    </source>
</evidence>
<dbReference type="PANTHER" id="PTHR43384:SF10">
    <property type="entry name" value="ATPASE INVOLVED IN CHROMOSOME PARTITIONING, PARA_MIND FAMILY"/>
    <property type="match status" value="1"/>
</dbReference>
<dbReference type="GO" id="GO:0009898">
    <property type="term" value="C:cytoplasmic side of plasma membrane"/>
    <property type="evidence" value="ECO:0007669"/>
    <property type="project" value="TreeGrafter"/>
</dbReference>
<dbReference type="EMBL" id="CP058998">
    <property type="protein sequence ID" value="QLJ53397.1"/>
    <property type="molecule type" value="Genomic_DNA"/>
</dbReference>
<name>A0A7D6BAZ9_FERL1</name>
<dbReference type="GO" id="GO:0016887">
    <property type="term" value="F:ATP hydrolysis activity"/>
    <property type="evidence" value="ECO:0007669"/>
    <property type="project" value="TreeGrafter"/>
</dbReference>
<dbReference type="InterPro" id="IPR033756">
    <property type="entry name" value="YlxH/NBP35"/>
</dbReference>
<dbReference type="GO" id="GO:0005524">
    <property type="term" value="F:ATP binding"/>
    <property type="evidence" value="ECO:0007669"/>
    <property type="project" value="UniProtKB-KW"/>
</dbReference>
<dbReference type="KEGG" id="flt:Sv326_1222"/>
<accession>A0A7D6BAZ9</accession>
<dbReference type="Pfam" id="PF10609">
    <property type="entry name" value="ParA"/>
    <property type="match status" value="1"/>
</dbReference>
<keyword evidence="3" id="KW-0131">Cell cycle</keyword>
<dbReference type="SUPFAM" id="SSF52540">
    <property type="entry name" value="P-loop containing nucleoside triphosphate hydrolases"/>
    <property type="match status" value="1"/>
</dbReference>
<proteinExistence type="predicted"/>
<dbReference type="InterPro" id="IPR027417">
    <property type="entry name" value="P-loop_NTPase"/>
</dbReference>
<dbReference type="AlphaFoldDB" id="A0A7D6BAZ9"/>
<reference evidence="4" key="1">
    <citation type="submission" date="2020-07" db="EMBL/GenBank/DDBJ databases">
        <title>Metabolic diversity and evolutionary history of the archaeal phylum ###Micrarchaeota### uncovered from a freshwater lake metagenome.</title>
        <authorList>
            <person name="Kadnikov V.V."/>
            <person name="Savvichev A.S."/>
            <person name="Mardanov A.V."/>
            <person name="Beletsky A.V."/>
            <person name="Chupakov A.V."/>
            <person name="Kokryatskaya N.M."/>
            <person name="Pimenov N.V."/>
            <person name="Ravin N.V."/>
        </authorList>
    </citation>
    <scope>NUCLEOTIDE SEQUENCE [LARGE SCALE GENOMIC DNA]</scope>
</reference>
<keyword evidence="1" id="KW-0547">Nucleotide-binding</keyword>
<evidence type="ECO:0000313" key="3">
    <source>
        <dbReference type="EMBL" id="QLJ53397.1"/>
    </source>
</evidence>
<dbReference type="InterPro" id="IPR050625">
    <property type="entry name" value="ParA/MinD_ATPase"/>
</dbReference>
<evidence type="ECO:0000313" key="4">
    <source>
        <dbReference type="Proteomes" id="UP000510821"/>
    </source>
</evidence>
<keyword evidence="3" id="KW-0132">Cell division</keyword>
<dbReference type="GO" id="GO:0051301">
    <property type="term" value="P:cell division"/>
    <property type="evidence" value="ECO:0007669"/>
    <property type="project" value="UniProtKB-KW"/>
</dbReference>
<protein>
    <submittedName>
        <fullName evidence="3">Cell division ATPase MinD</fullName>
    </submittedName>
</protein>
<dbReference type="GO" id="GO:0051782">
    <property type="term" value="P:negative regulation of cell division"/>
    <property type="evidence" value="ECO:0007669"/>
    <property type="project" value="TreeGrafter"/>
</dbReference>
<dbReference type="PANTHER" id="PTHR43384">
    <property type="entry name" value="SEPTUM SITE-DETERMINING PROTEIN MIND HOMOLOG, CHLOROPLASTIC-RELATED"/>
    <property type="match status" value="1"/>
</dbReference>
<keyword evidence="2" id="KW-0067">ATP-binding</keyword>
<sequence length="261" mass="28239">MDKETIGIISGKGGVGKSTIAVNLATLFASSDYDNLLIDGDTSNPSVGLHLGIWQHSYGLQDVLEGKITPEEAIVLHPATGIRVIPSSLRYVKDVSMKNLSRVLDSIKAYQCITIDSPPGLSSEVEDIMEACSKLIVVTTPDVPSVTSATKIVDLAETHRIPVAGLVVNRIVNKKYELHMQEIESICNTRIIGKIPEDFRVPESIAVKIPLTLYSPKSPASTAFNNLATEICGKRIRTLRATREGLLGKIINFFRSVLGGS</sequence>
<dbReference type="GO" id="GO:0005829">
    <property type="term" value="C:cytosol"/>
    <property type="evidence" value="ECO:0007669"/>
    <property type="project" value="TreeGrafter"/>
</dbReference>
<dbReference type="Proteomes" id="UP000510821">
    <property type="component" value="Chromosome"/>
</dbReference>
<dbReference type="Gene3D" id="3.40.50.300">
    <property type="entry name" value="P-loop containing nucleotide triphosphate hydrolases"/>
    <property type="match status" value="1"/>
</dbReference>
<evidence type="ECO:0000256" key="1">
    <source>
        <dbReference type="ARBA" id="ARBA00022741"/>
    </source>
</evidence>
<organism evidence="3 4">
    <name type="scientific">Fermentimicrarchaeum limneticum</name>
    <dbReference type="NCBI Taxonomy" id="2795018"/>
    <lineage>
        <taxon>Archaea</taxon>
        <taxon>Candidatus Micrarchaeota</taxon>
        <taxon>Candidatus Fermentimicrarchaeales</taxon>
        <taxon>Candidatus Fermentimicrarchaeaceae</taxon>
        <taxon>Candidatus Fermentimicrarchaeum</taxon>
    </lineage>
</organism>
<gene>
    <name evidence="3" type="ORF">Sv326_1222</name>
</gene>